<sequence length="148" mass="15876">MGFLCLHPAGTSRCDACVGRAANTTPARGIRPPALSGFEPPDIPSPLAAVLGLFQEGVAMSTAPSMPASVPVDLLPASAHRPRWDMGDVLRRLDARTAIEQARDHAAHPLNRQLGVLPYTSRRLSARRAVPLQQYVAATITRYHPEAP</sequence>
<dbReference type="PATRIC" id="fig|291331.8.peg.3121"/>
<proteinExistence type="predicted"/>
<gene>
    <name evidence="1" type="ordered locus">XOO2822</name>
</gene>
<dbReference type="AlphaFoldDB" id="Q5GYZ5"/>
<organism evidence="1 2">
    <name type="scientific">Xanthomonas oryzae pv. oryzae (strain KACC10331 / KXO85)</name>
    <dbReference type="NCBI Taxonomy" id="291331"/>
    <lineage>
        <taxon>Bacteria</taxon>
        <taxon>Pseudomonadati</taxon>
        <taxon>Pseudomonadota</taxon>
        <taxon>Gammaproteobacteria</taxon>
        <taxon>Lysobacterales</taxon>
        <taxon>Lysobacteraceae</taxon>
        <taxon>Xanthomonas</taxon>
    </lineage>
</organism>
<dbReference type="HOGENOM" id="CLU_1758100_0_0_6"/>
<dbReference type="EMBL" id="AE013598">
    <property type="protein sequence ID" value="AAW76076.1"/>
    <property type="molecule type" value="Genomic_DNA"/>
</dbReference>
<dbReference type="Proteomes" id="UP000006735">
    <property type="component" value="Chromosome"/>
</dbReference>
<protein>
    <submittedName>
        <fullName evidence="1">Uncharacterized protein</fullName>
    </submittedName>
</protein>
<dbReference type="STRING" id="291331.XOO2822"/>
<evidence type="ECO:0000313" key="1">
    <source>
        <dbReference type="EMBL" id="AAW76076.1"/>
    </source>
</evidence>
<name>Q5GYZ5_XANOR</name>
<dbReference type="KEGG" id="xoo:XOO2822"/>
<accession>Q5GYZ5</accession>
<evidence type="ECO:0000313" key="2">
    <source>
        <dbReference type="Proteomes" id="UP000006735"/>
    </source>
</evidence>
<keyword evidence="2" id="KW-1185">Reference proteome</keyword>
<reference evidence="1 2" key="1">
    <citation type="journal article" date="2005" name="Nucleic Acids Res.">
        <title>The genome sequence of Xanthomonas oryzae pathovar oryzae KACC10331, the bacterial blight pathogen of rice.</title>
        <authorList>
            <person name="Lee B.M."/>
            <person name="Park Y.J."/>
            <person name="Park D.S."/>
            <person name="Kang H.W."/>
            <person name="Kim J.G."/>
            <person name="Song E.S."/>
            <person name="Park I.C."/>
            <person name="Yoon U.H."/>
            <person name="Hahn J.H."/>
            <person name="Koo B.S."/>
            <person name="Lee G.B."/>
            <person name="Kim H."/>
            <person name="Park H.S."/>
            <person name="Yoon K.O."/>
            <person name="Kim J.H."/>
            <person name="Jung C.H."/>
            <person name="Koh N.H."/>
            <person name="Seo J.S."/>
            <person name="Go S.J."/>
        </authorList>
    </citation>
    <scope>NUCLEOTIDE SEQUENCE [LARGE SCALE GENOMIC DNA]</scope>
    <source>
        <strain evidence="2">KACC10331 / KXO85</strain>
    </source>
</reference>